<name>A0A379YE60_9GAMM</name>
<accession>A0A379YE60</accession>
<protein>
    <submittedName>
        <fullName evidence="1">Protein of uncharacterized function (DUF1482)</fullName>
    </submittedName>
</protein>
<dbReference type="InterPro" id="IPR009954">
    <property type="entry name" value="DUF1482"/>
</dbReference>
<dbReference type="EMBL" id="UGYN01000002">
    <property type="protein sequence ID" value="SUI44206.1"/>
    <property type="molecule type" value="Genomic_DNA"/>
</dbReference>
<evidence type="ECO:0000313" key="1">
    <source>
        <dbReference type="EMBL" id="SUI44206.1"/>
    </source>
</evidence>
<reference evidence="1 2" key="1">
    <citation type="submission" date="2018-06" db="EMBL/GenBank/DDBJ databases">
        <authorList>
            <consortium name="Pathogen Informatics"/>
            <person name="Doyle S."/>
        </authorList>
    </citation>
    <scope>NUCLEOTIDE SEQUENCE [LARGE SCALE GENOMIC DNA]</scope>
    <source>
        <strain evidence="1 2">NCTC11544</strain>
    </source>
</reference>
<dbReference type="Pfam" id="PF07358">
    <property type="entry name" value="DUF1482"/>
    <property type="match status" value="1"/>
</dbReference>
<dbReference type="RefSeq" id="WP_165366683.1">
    <property type="nucleotide sequence ID" value="NZ_CAMKUF010000002.1"/>
</dbReference>
<sequence length="62" mass="6831">MKHLAGFIVTWALVVRMPINGEPADAAIGIYDTKSECIQARGSQKVNGECYEVDSIIHRNNV</sequence>
<dbReference type="Proteomes" id="UP000255529">
    <property type="component" value="Unassembled WGS sequence"/>
</dbReference>
<gene>
    <name evidence="1" type="ORF">NCTC11544_00335</name>
</gene>
<proteinExistence type="predicted"/>
<dbReference type="AlphaFoldDB" id="A0A379YE60"/>
<evidence type="ECO:0000313" key="2">
    <source>
        <dbReference type="Proteomes" id="UP000255529"/>
    </source>
</evidence>
<organism evidence="1 2">
    <name type="scientific">Serratia quinivorans</name>
    <dbReference type="NCBI Taxonomy" id="137545"/>
    <lineage>
        <taxon>Bacteria</taxon>
        <taxon>Pseudomonadati</taxon>
        <taxon>Pseudomonadota</taxon>
        <taxon>Gammaproteobacteria</taxon>
        <taxon>Enterobacterales</taxon>
        <taxon>Yersiniaceae</taxon>
        <taxon>Serratia</taxon>
    </lineage>
</organism>